<proteinExistence type="predicted"/>
<evidence type="ECO:0000256" key="2">
    <source>
        <dbReference type="ARBA" id="ARBA00023125"/>
    </source>
</evidence>
<reference evidence="5 6" key="1">
    <citation type="submission" date="2024-06" db="EMBL/GenBank/DDBJ databases">
        <title>The Natural Products Discovery Center: Release of the First 8490 Sequenced Strains for Exploring Actinobacteria Biosynthetic Diversity.</title>
        <authorList>
            <person name="Kalkreuter E."/>
            <person name="Kautsar S.A."/>
            <person name="Yang D."/>
            <person name="Bader C.D."/>
            <person name="Teijaro C.N."/>
            <person name="Fluegel L."/>
            <person name="Davis C.M."/>
            <person name="Simpson J.R."/>
            <person name="Lauterbach L."/>
            <person name="Steele A.D."/>
            <person name="Gui C."/>
            <person name="Meng S."/>
            <person name="Li G."/>
            <person name="Viehrig K."/>
            <person name="Ye F."/>
            <person name="Su P."/>
            <person name="Kiefer A.F."/>
            <person name="Nichols A."/>
            <person name="Cepeda A.J."/>
            <person name="Yan W."/>
            <person name="Fan B."/>
            <person name="Jiang Y."/>
            <person name="Adhikari A."/>
            <person name="Zheng C.-J."/>
            <person name="Schuster L."/>
            <person name="Cowan T.M."/>
            <person name="Smanski M.J."/>
            <person name="Chevrette M.G."/>
            <person name="De Carvalho L.P.S."/>
            <person name="Shen B."/>
        </authorList>
    </citation>
    <scope>NUCLEOTIDE SEQUENCE [LARGE SCALE GENOMIC DNA]</scope>
    <source>
        <strain evidence="5 6">NPDC001166</strain>
    </source>
</reference>
<protein>
    <submittedName>
        <fullName evidence="5">LuxR C-terminal-related transcriptional regulator</fullName>
    </submittedName>
</protein>
<dbReference type="PRINTS" id="PR00038">
    <property type="entry name" value="HTHLUXR"/>
</dbReference>
<dbReference type="InterPro" id="IPR016032">
    <property type="entry name" value="Sig_transdc_resp-reg_C-effctor"/>
</dbReference>
<dbReference type="InterPro" id="IPR000792">
    <property type="entry name" value="Tscrpt_reg_LuxR_C"/>
</dbReference>
<dbReference type="EMBL" id="JBEPAZ010000001">
    <property type="protein sequence ID" value="MER6426328.1"/>
    <property type="molecule type" value="Genomic_DNA"/>
</dbReference>
<keyword evidence="3" id="KW-0804">Transcription</keyword>
<keyword evidence="6" id="KW-1185">Reference proteome</keyword>
<keyword evidence="2" id="KW-0238">DNA-binding</keyword>
<dbReference type="Gene3D" id="1.10.10.10">
    <property type="entry name" value="Winged helix-like DNA-binding domain superfamily/Winged helix DNA-binding domain"/>
    <property type="match status" value="1"/>
</dbReference>
<evidence type="ECO:0000313" key="5">
    <source>
        <dbReference type="EMBL" id="MER6426328.1"/>
    </source>
</evidence>
<keyword evidence="1" id="KW-0805">Transcription regulation</keyword>
<evidence type="ECO:0000256" key="3">
    <source>
        <dbReference type="ARBA" id="ARBA00023163"/>
    </source>
</evidence>
<comment type="caution">
    <text evidence="5">The sequence shown here is derived from an EMBL/GenBank/DDBJ whole genome shotgun (WGS) entry which is preliminary data.</text>
</comment>
<organism evidence="5 6">
    <name type="scientific">Streptomyces sp. 900105245</name>
    <dbReference type="NCBI Taxonomy" id="3154379"/>
    <lineage>
        <taxon>Bacteria</taxon>
        <taxon>Bacillati</taxon>
        <taxon>Actinomycetota</taxon>
        <taxon>Actinomycetes</taxon>
        <taxon>Kitasatosporales</taxon>
        <taxon>Streptomycetaceae</taxon>
        <taxon>Streptomyces</taxon>
    </lineage>
</organism>
<dbReference type="InterPro" id="IPR036388">
    <property type="entry name" value="WH-like_DNA-bd_sf"/>
</dbReference>
<dbReference type="RefSeq" id="WP_352062590.1">
    <property type="nucleotide sequence ID" value="NZ_JBEPAZ010000001.1"/>
</dbReference>
<dbReference type="PROSITE" id="PS50043">
    <property type="entry name" value="HTH_LUXR_2"/>
    <property type="match status" value="1"/>
</dbReference>
<dbReference type="Pfam" id="PF00196">
    <property type="entry name" value="GerE"/>
    <property type="match status" value="1"/>
</dbReference>
<dbReference type="Proteomes" id="UP001470023">
    <property type="component" value="Unassembled WGS sequence"/>
</dbReference>
<evidence type="ECO:0000256" key="1">
    <source>
        <dbReference type="ARBA" id="ARBA00023015"/>
    </source>
</evidence>
<evidence type="ECO:0000313" key="6">
    <source>
        <dbReference type="Proteomes" id="UP001470023"/>
    </source>
</evidence>
<name>A0ABV1TY26_9ACTN</name>
<dbReference type="CDD" id="cd06170">
    <property type="entry name" value="LuxR_C_like"/>
    <property type="match status" value="1"/>
</dbReference>
<feature type="domain" description="HTH luxR-type" evidence="4">
    <location>
        <begin position="190"/>
        <end position="255"/>
    </location>
</feature>
<dbReference type="PANTHER" id="PTHR44688">
    <property type="entry name" value="DNA-BINDING TRANSCRIPTIONAL ACTIVATOR DEVR_DOSR"/>
    <property type="match status" value="1"/>
</dbReference>
<accession>A0ABV1TY26</accession>
<gene>
    <name evidence="5" type="ORF">ABT272_01045</name>
</gene>
<dbReference type="SUPFAM" id="SSF46894">
    <property type="entry name" value="C-terminal effector domain of the bipartite response regulators"/>
    <property type="match status" value="1"/>
</dbReference>
<dbReference type="SMART" id="SM00421">
    <property type="entry name" value="HTH_LUXR"/>
    <property type="match status" value="1"/>
</dbReference>
<evidence type="ECO:0000259" key="4">
    <source>
        <dbReference type="PROSITE" id="PS50043"/>
    </source>
</evidence>
<dbReference type="PANTHER" id="PTHR44688:SF16">
    <property type="entry name" value="DNA-BINDING TRANSCRIPTIONAL ACTIVATOR DEVR_DOSR"/>
    <property type="match status" value="1"/>
</dbReference>
<sequence>MGLEKAYERLTAVAVAALHEREPARLWPMLADALAGLCGGEAVIHKLDDWSEERGRIGTAPDAAAVELDRLDESDLRLLRAGFPFARHYAAGAGRVPVSALRAAGAGWPGSPTARLLGDVLDVDHVLGVPLPDSTTPVTGCLVYRSGADFGDDHLVMAERAQPLLAAVERQRLLLEEWRRTLDPPGAPDERAAQSTLTPRETTVLVLLAGTLTADAIGRRLGISARTVHKHVENIYRKLGTRDRVGTVLRAQRLGLLAPPARCEPEPARPGRL</sequence>